<feature type="transmembrane region" description="Helical" evidence="5">
    <location>
        <begin position="304"/>
        <end position="323"/>
    </location>
</feature>
<dbReference type="InterPro" id="IPR011701">
    <property type="entry name" value="MFS"/>
</dbReference>
<protein>
    <submittedName>
        <fullName evidence="7">MFS transporter</fullName>
    </submittedName>
</protein>
<feature type="transmembrane region" description="Helical" evidence="5">
    <location>
        <begin position="107"/>
        <end position="133"/>
    </location>
</feature>
<dbReference type="RefSeq" id="WP_192279570.1">
    <property type="nucleotide sequence ID" value="NZ_JACZDF010000003.1"/>
</dbReference>
<evidence type="ECO:0000256" key="1">
    <source>
        <dbReference type="ARBA" id="ARBA00004651"/>
    </source>
</evidence>
<feature type="transmembrane region" description="Helical" evidence="5">
    <location>
        <begin position="388"/>
        <end position="406"/>
    </location>
</feature>
<dbReference type="Proteomes" id="UP000642107">
    <property type="component" value="Unassembled WGS sequence"/>
</dbReference>
<evidence type="ECO:0000256" key="3">
    <source>
        <dbReference type="ARBA" id="ARBA00022989"/>
    </source>
</evidence>
<accession>A0ABR9DQV5</accession>
<comment type="caution">
    <text evidence="7">The sequence shown here is derived from an EMBL/GenBank/DDBJ whole genome shotgun (WGS) entry which is preliminary data.</text>
</comment>
<organism evidence="7 8">
    <name type="scientific">Flavimobilis rhizosphaerae</name>
    <dbReference type="NCBI Taxonomy" id="2775421"/>
    <lineage>
        <taxon>Bacteria</taxon>
        <taxon>Bacillati</taxon>
        <taxon>Actinomycetota</taxon>
        <taxon>Actinomycetes</taxon>
        <taxon>Micrococcales</taxon>
        <taxon>Jonesiaceae</taxon>
        <taxon>Flavimobilis</taxon>
    </lineage>
</organism>
<name>A0ABR9DQV5_9MICO</name>
<dbReference type="EMBL" id="JACZDF010000003">
    <property type="protein sequence ID" value="MBD9699517.1"/>
    <property type="molecule type" value="Genomic_DNA"/>
</dbReference>
<dbReference type="Pfam" id="PF07690">
    <property type="entry name" value="MFS_1"/>
    <property type="match status" value="1"/>
</dbReference>
<feature type="transmembrane region" description="Helical" evidence="5">
    <location>
        <begin position="54"/>
        <end position="74"/>
    </location>
</feature>
<dbReference type="SUPFAM" id="SSF103473">
    <property type="entry name" value="MFS general substrate transporter"/>
    <property type="match status" value="1"/>
</dbReference>
<dbReference type="PANTHER" id="PTHR23514:SF13">
    <property type="entry name" value="INNER MEMBRANE PROTEIN YBJJ"/>
    <property type="match status" value="1"/>
</dbReference>
<reference evidence="7 8" key="1">
    <citation type="submission" date="2020-09" db="EMBL/GenBank/DDBJ databases">
        <title>Flavimobilis rhizosphaerae sp. nov., isolated from rhizosphere soil of Spartina alterniflora.</title>
        <authorList>
            <person name="Hanqin C."/>
        </authorList>
    </citation>
    <scope>NUCLEOTIDE SEQUENCE [LARGE SCALE GENOMIC DNA]</scope>
    <source>
        <strain evidence="7 8">GY 10621</strain>
    </source>
</reference>
<keyword evidence="2 5" id="KW-0812">Transmembrane</keyword>
<dbReference type="Gene3D" id="1.20.1250.20">
    <property type="entry name" value="MFS general substrate transporter like domains"/>
    <property type="match status" value="2"/>
</dbReference>
<keyword evidence="4 5" id="KW-0472">Membrane</keyword>
<keyword evidence="3 5" id="KW-1133">Transmembrane helix</keyword>
<sequence>MTSSAAPAAPSVGAVRLALLVHFGLFGVVGSQWLARLPSVRATLGLDALELGGLLTIGGLGTLVSVLMTGGLVTRYGGRRILAAGTLTSALGFGLLAAGLATSSVVLLVGGLVVNGISGAFINIPINIAGAAVERRLGRTVLPHFHATFSVGAALGTLIAAGFSWGHVAVEAQLVIVLAAATLLRVVTLRTATAVTESLPDDAVPDDASATADTVRAAAGAPAVDDVVTAAVADGNDDARRSTATPARGRARAPRGLRAAVGAWTEPRTLLLGLVLLASSMSEGSAGTWLSIAVTDGFATREAIGAVAYGTFVASMTLVRFLGTGLVDRFGRVTVVRASGISAFVGLAVFALAPSLATAWIGIVLWGVGAALVNPVTIAAASDEPLHAAARVSVVTSFSTIAMLTAPPVLGALVDGLGARHALGLITLATVLSMSLAGQLRPREPGDPAADGLAR</sequence>
<feature type="transmembrane region" description="Helical" evidence="5">
    <location>
        <begin position="270"/>
        <end position="292"/>
    </location>
</feature>
<evidence type="ECO:0000313" key="8">
    <source>
        <dbReference type="Proteomes" id="UP000642107"/>
    </source>
</evidence>
<evidence type="ECO:0000259" key="6">
    <source>
        <dbReference type="PROSITE" id="PS50850"/>
    </source>
</evidence>
<feature type="transmembrane region" description="Helical" evidence="5">
    <location>
        <begin position="359"/>
        <end position="381"/>
    </location>
</feature>
<feature type="transmembrane region" description="Helical" evidence="5">
    <location>
        <begin position="81"/>
        <end position="101"/>
    </location>
</feature>
<feature type="transmembrane region" description="Helical" evidence="5">
    <location>
        <begin position="172"/>
        <end position="189"/>
    </location>
</feature>
<evidence type="ECO:0000313" key="7">
    <source>
        <dbReference type="EMBL" id="MBD9699517.1"/>
    </source>
</evidence>
<dbReference type="PANTHER" id="PTHR23514">
    <property type="entry name" value="BYPASS OF STOP CODON PROTEIN 6"/>
    <property type="match status" value="1"/>
</dbReference>
<gene>
    <name evidence="7" type="ORF">IGS67_08440</name>
</gene>
<keyword evidence="8" id="KW-1185">Reference proteome</keyword>
<dbReference type="PROSITE" id="PS50850">
    <property type="entry name" value="MFS"/>
    <property type="match status" value="1"/>
</dbReference>
<proteinExistence type="predicted"/>
<evidence type="ECO:0000256" key="2">
    <source>
        <dbReference type="ARBA" id="ARBA00022692"/>
    </source>
</evidence>
<dbReference type="InterPro" id="IPR036259">
    <property type="entry name" value="MFS_trans_sf"/>
</dbReference>
<evidence type="ECO:0000256" key="5">
    <source>
        <dbReference type="SAM" id="Phobius"/>
    </source>
</evidence>
<dbReference type="InterPro" id="IPR020846">
    <property type="entry name" value="MFS_dom"/>
</dbReference>
<feature type="transmembrane region" description="Helical" evidence="5">
    <location>
        <begin position="145"/>
        <end position="166"/>
    </location>
</feature>
<feature type="transmembrane region" description="Helical" evidence="5">
    <location>
        <begin position="335"/>
        <end position="353"/>
    </location>
</feature>
<evidence type="ECO:0000256" key="4">
    <source>
        <dbReference type="ARBA" id="ARBA00023136"/>
    </source>
</evidence>
<dbReference type="InterPro" id="IPR051788">
    <property type="entry name" value="MFS_Transporter"/>
</dbReference>
<comment type="subcellular location">
    <subcellularLocation>
        <location evidence="1">Cell membrane</location>
        <topology evidence="1">Multi-pass membrane protein</topology>
    </subcellularLocation>
</comment>
<feature type="domain" description="Major facilitator superfamily (MFS) profile" evidence="6">
    <location>
        <begin position="11"/>
        <end position="445"/>
    </location>
</feature>
<feature type="transmembrane region" description="Helical" evidence="5">
    <location>
        <begin position="12"/>
        <end position="34"/>
    </location>
</feature>